<organism evidence="1">
    <name type="scientific">marine sediment metagenome</name>
    <dbReference type="NCBI Taxonomy" id="412755"/>
    <lineage>
        <taxon>unclassified sequences</taxon>
        <taxon>metagenomes</taxon>
        <taxon>ecological metagenomes</taxon>
    </lineage>
</organism>
<evidence type="ECO:0008006" key="2">
    <source>
        <dbReference type="Google" id="ProtNLM"/>
    </source>
</evidence>
<reference evidence="1" key="1">
    <citation type="journal article" date="2015" name="Nature">
        <title>Complex archaea that bridge the gap between prokaryotes and eukaryotes.</title>
        <authorList>
            <person name="Spang A."/>
            <person name="Saw J.H."/>
            <person name="Jorgensen S.L."/>
            <person name="Zaremba-Niedzwiedzka K."/>
            <person name="Martijn J."/>
            <person name="Lind A.E."/>
            <person name="van Eijk R."/>
            <person name="Schleper C."/>
            <person name="Guy L."/>
            <person name="Ettema T.J."/>
        </authorList>
    </citation>
    <scope>NUCLEOTIDE SEQUENCE</scope>
</reference>
<gene>
    <name evidence="1" type="ORF">LCGC14_0405050</name>
</gene>
<protein>
    <recommendedName>
        <fullName evidence="2">Phage virion morphogenesis protein</fullName>
    </recommendedName>
</protein>
<dbReference type="EMBL" id="LAZR01000352">
    <property type="protein sequence ID" value="KKN72951.1"/>
    <property type="molecule type" value="Genomic_DNA"/>
</dbReference>
<evidence type="ECO:0000313" key="1">
    <source>
        <dbReference type="EMBL" id="KKN72951.1"/>
    </source>
</evidence>
<dbReference type="InterPro" id="IPR006522">
    <property type="entry name" value="Phage_virion_morphogenesis"/>
</dbReference>
<sequence length="191" mass="21477">MSAGFFSTKLDRQSKKLIDGLASKEVLKLKKTISDIGKNYRRNRSKMFSGAQKRDQNLAWKPLNPLTIEFKKRKFGSNKGTLIGSGRLARSIIREGSEGNISKVSDFEGEFGTNVFYAKFHFTGLPNRRVKSARQSAFLRANLGLFKKVGDKIPLPKRDPISPNKSERKTYGEILKQGIIRNLKAIGIEVT</sequence>
<dbReference type="AlphaFoldDB" id="A0A0F9VHG1"/>
<comment type="caution">
    <text evidence="1">The sequence shown here is derived from an EMBL/GenBank/DDBJ whole genome shotgun (WGS) entry which is preliminary data.</text>
</comment>
<proteinExistence type="predicted"/>
<name>A0A0F9VHG1_9ZZZZ</name>
<dbReference type="Pfam" id="PF05069">
    <property type="entry name" value="Phage_tail_S"/>
    <property type="match status" value="1"/>
</dbReference>
<accession>A0A0F9VHG1</accession>